<evidence type="ECO:0000313" key="2">
    <source>
        <dbReference type="Proteomes" id="UP000639396"/>
    </source>
</evidence>
<dbReference type="InterPro" id="IPR015064">
    <property type="entry name" value="Sda"/>
</dbReference>
<protein>
    <submittedName>
        <fullName evidence="1">Sporulation histidine kinase inhibitor Sda</fullName>
    </submittedName>
</protein>
<dbReference type="Pfam" id="PF08970">
    <property type="entry name" value="Sda"/>
    <property type="match status" value="1"/>
</dbReference>
<reference evidence="1" key="1">
    <citation type="submission" date="2020-09" db="EMBL/GenBank/DDBJ databases">
        <title>A novel bacterium of genus Paenibacillus, isolated from South China Sea.</title>
        <authorList>
            <person name="Huang H."/>
            <person name="Mo K."/>
            <person name="Hu Y."/>
        </authorList>
    </citation>
    <scope>NUCLEOTIDE SEQUENCE</scope>
    <source>
        <strain evidence="1">IB182363</strain>
    </source>
</reference>
<name>A0A927H0N5_9BACL</name>
<dbReference type="Gene3D" id="1.10.287.1100">
    <property type="entry name" value="Sporulation inhibitor A"/>
    <property type="match status" value="1"/>
</dbReference>
<gene>
    <name evidence="1" type="primary">sda</name>
    <name evidence="1" type="ORF">IDH45_15140</name>
</gene>
<accession>A0A927H0N5</accession>
<sequence>MKRLRDDILVDCYVKSVEWQLEQDFIDILRQEMEKRNLKVPDCSSVLAVPAASGYSRLQSS</sequence>
<dbReference type="EMBL" id="JACXJA010000019">
    <property type="protein sequence ID" value="MBD2863327.1"/>
    <property type="molecule type" value="Genomic_DNA"/>
</dbReference>
<evidence type="ECO:0000313" key="1">
    <source>
        <dbReference type="EMBL" id="MBD2863327.1"/>
    </source>
</evidence>
<dbReference type="AlphaFoldDB" id="A0A927H0N5"/>
<dbReference type="InterPro" id="IPR036916">
    <property type="entry name" value="Sda_sf"/>
</dbReference>
<comment type="caution">
    <text evidence="1">The sequence shown here is derived from an EMBL/GenBank/DDBJ whole genome shotgun (WGS) entry which is preliminary data.</text>
</comment>
<organism evidence="1 2">
    <name type="scientific">Paenibacillus oceani</name>
    <dbReference type="NCBI Taxonomy" id="2772510"/>
    <lineage>
        <taxon>Bacteria</taxon>
        <taxon>Bacillati</taxon>
        <taxon>Bacillota</taxon>
        <taxon>Bacilli</taxon>
        <taxon>Bacillales</taxon>
        <taxon>Paenibacillaceae</taxon>
        <taxon>Paenibacillus</taxon>
    </lineage>
</organism>
<dbReference type="Proteomes" id="UP000639396">
    <property type="component" value="Unassembled WGS sequence"/>
</dbReference>
<dbReference type="SUPFAM" id="SSF100985">
    <property type="entry name" value="Sporulation inhibitor Sda"/>
    <property type="match status" value="1"/>
</dbReference>
<proteinExistence type="predicted"/>
<dbReference type="RefSeq" id="WP_190928960.1">
    <property type="nucleotide sequence ID" value="NZ_JACXJA010000019.1"/>
</dbReference>
<keyword evidence="2" id="KW-1185">Reference proteome</keyword>